<keyword evidence="2" id="KW-0547">Nucleotide-binding</keyword>
<keyword evidence="6" id="KW-0131">Cell cycle</keyword>
<name>A0AAD3DFE0_9CHLO</name>
<protein>
    <submittedName>
        <fullName evidence="7">Uncharacterized protein</fullName>
    </submittedName>
</protein>
<dbReference type="GO" id="GO:0000077">
    <property type="term" value="P:DNA damage checkpoint signaling"/>
    <property type="evidence" value="ECO:0007669"/>
    <property type="project" value="TreeGrafter"/>
</dbReference>
<keyword evidence="4" id="KW-0067">ATP-binding</keyword>
<evidence type="ECO:0000313" key="8">
    <source>
        <dbReference type="Proteomes" id="UP001054857"/>
    </source>
</evidence>
<gene>
    <name evidence="7" type="ORF">Agub_g1394</name>
</gene>
<comment type="subcellular location">
    <subcellularLocation>
        <location evidence="1">Nucleus</location>
    </subcellularLocation>
</comment>
<evidence type="ECO:0000256" key="2">
    <source>
        <dbReference type="ARBA" id="ARBA00022741"/>
    </source>
</evidence>
<dbReference type="Proteomes" id="UP001054857">
    <property type="component" value="Unassembled WGS sequence"/>
</dbReference>
<dbReference type="PANTHER" id="PTHR12172:SF0">
    <property type="entry name" value="CELL CYCLE CHECKPOINT PROTEIN RAD17"/>
    <property type="match status" value="1"/>
</dbReference>
<feature type="non-terminal residue" evidence="7">
    <location>
        <position position="1"/>
    </location>
</feature>
<comment type="caution">
    <text evidence="7">The sequence shown here is derived from an EMBL/GenBank/DDBJ whole genome shotgun (WGS) entry which is preliminary data.</text>
</comment>
<evidence type="ECO:0000256" key="4">
    <source>
        <dbReference type="ARBA" id="ARBA00022840"/>
    </source>
</evidence>
<reference evidence="7 8" key="1">
    <citation type="journal article" date="2021" name="Sci. Rep.">
        <title>Genome sequencing of the multicellular alga Astrephomene provides insights into convergent evolution of germ-soma differentiation.</title>
        <authorList>
            <person name="Yamashita S."/>
            <person name="Yamamoto K."/>
            <person name="Matsuzaki R."/>
            <person name="Suzuki S."/>
            <person name="Yamaguchi H."/>
            <person name="Hirooka S."/>
            <person name="Minakuchi Y."/>
            <person name="Miyagishima S."/>
            <person name="Kawachi M."/>
            <person name="Toyoda A."/>
            <person name="Nozaki H."/>
        </authorList>
    </citation>
    <scope>NUCLEOTIDE SEQUENCE [LARGE SCALE GENOMIC DNA]</scope>
    <source>
        <strain evidence="7 8">NIES-4017</strain>
    </source>
</reference>
<dbReference type="PANTHER" id="PTHR12172">
    <property type="entry name" value="CELL CYCLE CHECKPOINT PROTEIN RAD17"/>
    <property type="match status" value="1"/>
</dbReference>
<dbReference type="GO" id="GO:0003682">
    <property type="term" value="F:chromatin binding"/>
    <property type="evidence" value="ECO:0007669"/>
    <property type="project" value="TreeGrafter"/>
</dbReference>
<dbReference type="EMBL" id="BMAR01000001">
    <property type="protein sequence ID" value="GFR40780.1"/>
    <property type="molecule type" value="Genomic_DNA"/>
</dbReference>
<dbReference type="GO" id="GO:0003689">
    <property type="term" value="F:DNA clamp loader activity"/>
    <property type="evidence" value="ECO:0007669"/>
    <property type="project" value="TreeGrafter"/>
</dbReference>
<keyword evidence="8" id="KW-1185">Reference proteome</keyword>
<keyword evidence="5" id="KW-0539">Nucleus</keyword>
<evidence type="ECO:0000256" key="6">
    <source>
        <dbReference type="ARBA" id="ARBA00023306"/>
    </source>
</evidence>
<evidence type="ECO:0000313" key="7">
    <source>
        <dbReference type="EMBL" id="GFR40780.1"/>
    </source>
</evidence>
<feature type="non-terminal residue" evidence="7">
    <location>
        <position position="159"/>
    </location>
</feature>
<accession>A0AAD3DFE0</accession>
<dbReference type="AlphaFoldDB" id="A0AAD3DFE0"/>
<keyword evidence="3" id="KW-0227">DNA damage</keyword>
<dbReference type="InterPro" id="IPR004582">
    <property type="entry name" value="Checkpoint_prot_Rad17_Rad24"/>
</dbReference>
<proteinExistence type="predicted"/>
<dbReference type="GO" id="GO:0005634">
    <property type="term" value="C:nucleus"/>
    <property type="evidence" value="ECO:0007669"/>
    <property type="project" value="UniProtKB-SubCell"/>
</dbReference>
<sequence length="159" mass="16731">AGAGGREKESVALQQLNAHALRSGKQWSLDARVELPRRLQRPPMRYDPEAIILSCGLEATALLSFLHENYLGFVDGEAADAVDDVATVAEYLSDSAVLCGQSRAVTAATSYGGTSLWLEDSPAAANLAAAVASSVAARGLMYGNTHPAPHRFNPIRAPA</sequence>
<evidence type="ECO:0000256" key="3">
    <source>
        <dbReference type="ARBA" id="ARBA00022763"/>
    </source>
</evidence>
<dbReference type="GO" id="GO:0006281">
    <property type="term" value="P:DNA repair"/>
    <property type="evidence" value="ECO:0007669"/>
    <property type="project" value="InterPro"/>
</dbReference>
<evidence type="ECO:0000256" key="5">
    <source>
        <dbReference type="ARBA" id="ARBA00023242"/>
    </source>
</evidence>
<organism evidence="7 8">
    <name type="scientific">Astrephomene gubernaculifera</name>
    <dbReference type="NCBI Taxonomy" id="47775"/>
    <lineage>
        <taxon>Eukaryota</taxon>
        <taxon>Viridiplantae</taxon>
        <taxon>Chlorophyta</taxon>
        <taxon>core chlorophytes</taxon>
        <taxon>Chlorophyceae</taxon>
        <taxon>CS clade</taxon>
        <taxon>Chlamydomonadales</taxon>
        <taxon>Astrephomenaceae</taxon>
        <taxon>Astrephomene</taxon>
    </lineage>
</organism>
<dbReference type="GO" id="GO:0005524">
    <property type="term" value="F:ATP binding"/>
    <property type="evidence" value="ECO:0007669"/>
    <property type="project" value="UniProtKB-KW"/>
</dbReference>
<evidence type="ECO:0000256" key="1">
    <source>
        <dbReference type="ARBA" id="ARBA00004123"/>
    </source>
</evidence>
<dbReference type="GO" id="GO:0033314">
    <property type="term" value="P:mitotic DNA replication checkpoint signaling"/>
    <property type="evidence" value="ECO:0007669"/>
    <property type="project" value="TreeGrafter"/>
</dbReference>